<dbReference type="KEGG" id="erc:Ecym_1196"/>
<dbReference type="Pfam" id="PF17322">
    <property type="entry name" value="DUF5364"/>
    <property type="match status" value="2"/>
</dbReference>
<proteinExistence type="predicted"/>
<sequence length="207" mass="22987">MDPYSLKQNNRKKFLDKQRLKKRHATPSDRKYSLLNKSTAASTTTAAADTANEIANNTSVSAKDLQASQEPSLDNESPQILSNAYRYNDILSSTNEDESVSLEVTEKLKQILQRRTNITTAAVSDGCHPSKITARELHSKDIDELNALLKSSYGTTLTKDLSPSASQSRAAISPRSPRSPRHSHPQEPSSRLPTDLQEDEQFLDHLL</sequence>
<dbReference type="Proteomes" id="UP000006790">
    <property type="component" value="Chromosome 1"/>
</dbReference>
<keyword evidence="3" id="KW-1185">Reference proteome</keyword>
<feature type="compositionally biased region" description="Low complexity" evidence="1">
    <location>
        <begin position="162"/>
        <end position="176"/>
    </location>
</feature>
<dbReference type="FunCoup" id="G8JMY0">
    <property type="interactions" value="27"/>
</dbReference>
<feature type="region of interest" description="Disordered" evidence="1">
    <location>
        <begin position="1"/>
        <end position="40"/>
    </location>
</feature>
<dbReference type="HOGENOM" id="CLU_125618_0_0_1"/>
<dbReference type="InterPro" id="IPR035303">
    <property type="entry name" value="DUF5364"/>
</dbReference>
<dbReference type="RefSeq" id="XP_003644261.1">
    <property type="nucleotide sequence ID" value="XM_003644213.1"/>
</dbReference>
<reference evidence="3" key="1">
    <citation type="journal article" date="2012" name="G3 (Bethesda)">
        <title>Pichia sorbitophila, an interspecies yeast hybrid reveals early steps of genome resolution following polyploidization.</title>
        <authorList>
            <person name="Leh Louis V."/>
            <person name="Despons L."/>
            <person name="Friedrich A."/>
            <person name="Martin T."/>
            <person name="Durrens P."/>
            <person name="Casaregola S."/>
            <person name="Neuveglise C."/>
            <person name="Fairhead C."/>
            <person name="Marck C."/>
            <person name="Cruz J.A."/>
            <person name="Straub M.L."/>
            <person name="Kugler V."/>
            <person name="Sacerdot C."/>
            <person name="Uzunov Z."/>
            <person name="Thierry A."/>
            <person name="Weiss S."/>
            <person name="Bleykasten C."/>
            <person name="De Montigny J."/>
            <person name="Jacques N."/>
            <person name="Jung P."/>
            <person name="Lemaire M."/>
            <person name="Mallet S."/>
            <person name="Morel G."/>
            <person name="Richard G.F."/>
            <person name="Sarkar A."/>
            <person name="Savel G."/>
            <person name="Schacherer J."/>
            <person name="Seret M.L."/>
            <person name="Talla E."/>
            <person name="Samson G."/>
            <person name="Jubin C."/>
            <person name="Poulain J."/>
            <person name="Vacherie B."/>
            <person name="Barbe V."/>
            <person name="Pelletier E."/>
            <person name="Sherman D.J."/>
            <person name="Westhof E."/>
            <person name="Weissenbach J."/>
            <person name="Baret P.V."/>
            <person name="Wincker P."/>
            <person name="Gaillardin C."/>
            <person name="Dujon B."/>
            <person name="Souciet J.L."/>
        </authorList>
    </citation>
    <scope>NUCLEOTIDE SEQUENCE [LARGE SCALE GENOMIC DNA]</scope>
    <source>
        <strain evidence="3">CBS 270.75 / DBVPG 7215 / KCTC 17166 / NRRL Y-17582</strain>
    </source>
</reference>
<gene>
    <name evidence="2" type="ordered locus">Ecym_1196</name>
</gene>
<evidence type="ECO:0000256" key="1">
    <source>
        <dbReference type="SAM" id="MobiDB-lite"/>
    </source>
</evidence>
<dbReference type="GeneID" id="11469616"/>
<evidence type="ECO:0000313" key="3">
    <source>
        <dbReference type="Proteomes" id="UP000006790"/>
    </source>
</evidence>
<dbReference type="AlphaFoldDB" id="G8JMY0"/>
<dbReference type="EMBL" id="CP002497">
    <property type="protein sequence ID" value="AET37444.1"/>
    <property type="molecule type" value="Genomic_DNA"/>
</dbReference>
<dbReference type="InParanoid" id="G8JMY0"/>
<dbReference type="OrthoDB" id="4069039at2759"/>
<feature type="region of interest" description="Disordered" evidence="1">
    <location>
        <begin position="156"/>
        <end position="207"/>
    </location>
</feature>
<protein>
    <submittedName>
        <fullName evidence="2">Uncharacterized protein</fullName>
    </submittedName>
</protein>
<organism evidence="2 3">
    <name type="scientific">Eremothecium cymbalariae (strain CBS 270.75 / DBVPG 7215 / KCTC 17166 / NRRL Y-17582)</name>
    <name type="common">Yeast</name>
    <dbReference type="NCBI Taxonomy" id="931890"/>
    <lineage>
        <taxon>Eukaryota</taxon>
        <taxon>Fungi</taxon>
        <taxon>Dikarya</taxon>
        <taxon>Ascomycota</taxon>
        <taxon>Saccharomycotina</taxon>
        <taxon>Saccharomycetes</taxon>
        <taxon>Saccharomycetales</taxon>
        <taxon>Saccharomycetaceae</taxon>
        <taxon>Eremothecium</taxon>
    </lineage>
</organism>
<evidence type="ECO:0000313" key="2">
    <source>
        <dbReference type="EMBL" id="AET37444.1"/>
    </source>
</evidence>
<accession>G8JMY0</accession>
<name>G8JMY0_ERECY</name>
<dbReference type="eggNOG" id="ENOG502S8M8">
    <property type="taxonomic scope" value="Eukaryota"/>
</dbReference>
<dbReference type="OMA" id="YRYHEDI"/>